<dbReference type="InterPro" id="IPR036628">
    <property type="entry name" value="Clp_N_dom_sf"/>
</dbReference>
<dbReference type="RefSeq" id="WP_155545169.1">
    <property type="nucleotide sequence ID" value="NZ_CABVGP010000002.1"/>
</dbReference>
<gene>
    <name evidence="3" type="ORF">AA23TX_05008</name>
</gene>
<keyword evidence="4" id="KW-1185">Reference proteome</keyword>
<sequence>MVLDRLIAKSPFAVVVTAALEESRRRGDRRLGTEHLLLGLLRDPECARALGADVEEARAALDRLDRAALAALGIEVEGLRPAEVPVKRGRLTPGALTSNARAVVNEAIRGKPREPVELLRALLKVTPPDPAADLMAELGVDAAAVHRLLVSPNDP</sequence>
<evidence type="ECO:0000313" key="3">
    <source>
        <dbReference type="EMBL" id="VVJ19987.1"/>
    </source>
</evidence>
<dbReference type="Pfam" id="PF02861">
    <property type="entry name" value="Clp_N"/>
    <property type="match status" value="1"/>
</dbReference>
<organism evidence="3 4">
    <name type="scientific">Amycolatopsis camponoti</name>
    <dbReference type="NCBI Taxonomy" id="2606593"/>
    <lineage>
        <taxon>Bacteria</taxon>
        <taxon>Bacillati</taxon>
        <taxon>Actinomycetota</taxon>
        <taxon>Actinomycetes</taxon>
        <taxon>Pseudonocardiales</taxon>
        <taxon>Pseudonocardiaceae</taxon>
        <taxon>Amycolatopsis</taxon>
    </lineage>
</organism>
<dbReference type="SUPFAM" id="SSF81923">
    <property type="entry name" value="Double Clp-N motif"/>
    <property type="match status" value="1"/>
</dbReference>
<dbReference type="InterPro" id="IPR004176">
    <property type="entry name" value="Clp_R_N"/>
</dbReference>
<accession>A0A6I8LW07</accession>
<proteinExistence type="predicted"/>
<dbReference type="EMBL" id="CABVGP010000002">
    <property type="protein sequence ID" value="VVJ19987.1"/>
    <property type="molecule type" value="Genomic_DNA"/>
</dbReference>
<dbReference type="Proteomes" id="UP000399805">
    <property type="component" value="Unassembled WGS sequence"/>
</dbReference>
<dbReference type="PROSITE" id="PS51903">
    <property type="entry name" value="CLP_R"/>
    <property type="match status" value="1"/>
</dbReference>
<dbReference type="AlphaFoldDB" id="A0A6I8LW07"/>
<feature type="domain" description="Clp R" evidence="2">
    <location>
        <begin position="1"/>
        <end position="67"/>
    </location>
</feature>
<protein>
    <recommendedName>
        <fullName evidence="2">Clp R domain-containing protein</fullName>
    </recommendedName>
</protein>
<keyword evidence="1" id="KW-0677">Repeat</keyword>
<reference evidence="3 4" key="1">
    <citation type="submission" date="2019-09" db="EMBL/GenBank/DDBJ databases">
        <authorList>
            <person name="Leyn A S."/>
        </authorList>
    </citation>
    <scope>NUCLEOTIDE SEQUENCE [LARGE SCALE GENOMIC DNA]</scope>
    <source>
        <strain evidence="3">AA231_1</strain>
    </source>
</reference>
<evidence type="ECO:0000259" key="2">
    <source>
        <dbReference type="PROSITE" id="PS51903"/>
    </source>
</evidence>
<evidence type="ECO:0000313" key="4">
    <source>
        <dbReference type="Proteomes" id="UP000399805"/>
    </source>
</evidence>
<name>A0A6I8LW07_9PSEU</name>
<evidence type="ECO:0000256" key="1">
    <source>
        <dbReference type="PROSITE-ProRule" id="PRU01251"/>
    </source>
</evidence>
<dbReference type="Gene3D" id="1.10.1780.10">
    <property type="entry name" value="Clp, N-terminal domain"/>
    <property type="match status" value="1"/>
</dbReference>